<keyword evidence="5 8" id="KW-0547">Nucleotide-binding</keyword>
<evidence type="ECO:0000256" key="3">
    <source>
        <dbReference type="ARBA" id="ARBA00017187"/>
    </source>
</evidence>
<dbReference type="EMBL" id="CAIX01000211">
    <property type="protein sequence ID" value="CCI10313.1"/>
    <property type="molecule type" value="Genomic_DNA"/>
</dbReference>
<dbReference type="Pfam" id="PF00118">
    <property type="entry name" value="Cpn60_TCP1"/>
    <property type="match status" value="2"/>
</dbReference>
<dbReference type="GO" id="GO:0005832">
    <property type="term" value="C:chaperonin-containing T-complex"/>
    <property type="evidence" value="ECO:0007669"/>
    <property type="project" value="UniProtKB-ARBA"/>
</dbReference>
<dbReference type="PANTHER" id="PTHR11353">
    <property type="entry name" value="CHAPERONIN"/>
    <property type="match status" value="1"/>
</dbReference>
<evidence type="ECO:0000256" key="4">
    <source>
        <dbReference type="ARBA" id="ARBA00022490"/>
    </source>
</evidence>
<gene>
    <name evidence="10" type="ORF">BN9_093090</name>
</gene>
<evidence type="ECO:0000256" key="1">
    <source>
        <dbReference type="ARBA" id="ARBA00004496"/>
    </source>
</evidence>
<dbReference type="Gene3D" id="3.50.7.10">
    <property type="entry name" value="GroEL"/>
    <property type="match status" value="1"/>
</dbReference>
<comment type="subcellular location">
    <subcellularLocation>
        <location evidence="1">Cytoplasm</location>
    </subcellularLocation>
</comment>
<dbReference type="SUPFAM" id="SSF52029">
    <property type="entry name" value="GroEL apical domain-like"/>
    <property type="match status" value="1"/>
</dbReference>
<dbReference type="AlphaFoldDB" id="A0A024FT94"/>
<dbReference type="InterPro" id="IPR002423">
    <property type="entry name" value="Cpn60/GroEL/TCP-1"/>
</dbReference>
<dbReference type="InterPro" id="IPR027410">
    <property type="entry name" value="TCP-1-like_intermed_sf"/>
</dbReference>
<keyword evidence="4" id="KW-0963">Cytoplasm</keyword>
<protein>
    <recommendedName>
        <fullName evidence="3 9">T-complex protein 1 subunit gamma</fullName>
    </recommendedName>
</protein>
<dbReference type="GO" id="GO:0140662">
    <property type="term" value="F:ATP-dependent protein folding chaperone"/>
    <property type="evidence" value="ECO:0007669"/>
    <property type="project" value="InterPro"/>
</dbReference>
<evidence type="ECO:0000256" key="8">
    <source>
        <dbReference type="RuleBase" id="RU004187"/>
    </source>
</evidence>
<dbReference type="SUPFAM" id="SSF54849">
    <property type="entry name" value="GroEL-intermediate domain like"/>
    <property type="match status" value="1"/>
</dbReference>
<dbReference type="Gene3D" id="1.10.560.10">
    <property type="entry name" value="GroEL-like equatorial domain"/>
    <property type="match status" value="2"/>
</dbReference>
<reference evidence="10 11" key="1">
    <citation type="submission" date="2012-05" db="EMBL/GenBank/DDBJ databases">
        <title>Recombination and specialization in a pathogen metapopulation.</title>
        <authorList>
            <person name="Gardiner A."/>
            <person name="Kemen E."/>
            <person name="Schultz-Larsen T."/>
            <person name="MacLean D."/>
            <person name="Van Oosterhout C."/>
            <person name="Jones J.D.G."/>
        </authorList>
    </citation>
    <scope>NUCLEOTIDE SEQUENCE [LARGE SCALE GENOMIC DNA]</scope>
    <source>
        <strain evidence="10 11">Ac Nc2</strain>
    </source>
</reference>
<dbReference type="STRING" id="65357.A0A024FT94"/>
<evidence type="ECO:0000256" key="2">
    <source>
        <dbReference type="ARBA" id="ARBA00008020"/>
    </source>
</evidence>
<keyword evidence="7 8" id="KW-0143">Chaperone</keyword>
<dbReference type="InterPro" id="IPR002194">
    <property type="entry name" value="Chaperonin_TCP-1_CS"/>
</dbReference>
<dbReference type="InParanoid" id="A0A024FT94"/>
<organism evidence="10 11">
    <name type="scientific">Albugo candida</name>
    <dbReference type="NCBI Taxonomy" id="65357"/>
    <lineage>
        <taxon>Eukaryota</taxon>
        <taxon>Sar</taxon>
        <taxon>Stramenopiles</taxon>
        <taxon>Oomycota</taxon>
        <taxon>Peronosporomycetes</taxon>
        <taxon>Albuginales</taxon>
        <taxon>Albuginaceae</taxon>
        <taxon>Albugo</taxon>
    </lineage>
</organism>
<comment type="similarity">
    <text evidence="2 8">Belongs to the TCP-1 chaperonin family.</text>
</comment>
<evidence type="ECO:0000256" key="9">
    <source>
        <dbReference type="RuleBase" id="RU004191"/>
    </source>
</evidence>
<sequence>MTNDGNAILREIDVSHPAAKSMIELSRAQDEEVGDGTTSVIILVAKSLAQHIDVNDKENMRKLIQSCVGTKFSPRVGDLVSDLALDAVRTVARSSGTGIKEVDVKRYAKVEKIPGGELEDSRVLRGVMFNKDVTHPRMSRHIKNPRVLLLDCSLEYKKGESQTNVELTNDQDWNTLLRLEEEFVENLCAQIVSVKPDIVITEKGVSDLAQHYFVKANITVFRRLRKTDNNRVARATGATIVSRPDEIQESDIGTQCGLFEVRKIGDEYFAFFEECQDPKACSILLRGGSKDVLNEIERNLQDAMQVARNVFFEPLLLPGGGATEMRIAHELHQRANRTEGVEQYLLKAVAEALEVIPRTLLQNCGRARRSLWCGWCQRKNYCRYRPGSVGTFPSQNTIDQNRHRSRMYALTYRRYCLRLGKKERLALSIELKIHRLI</sequence>
<keyword evidence="11" id="KW-1185">Reference proteome</keyword>
<dbReference type="PROSITE" id="PS00751">
    <property type="entry name" value="TCP1_2"/>
    <property type="match status" value="1"/>
</dbReference>
<proteinExistence type="inferred from homology"/>
<dbReference type="NCBIfam" id="TIGR02344">
    <property type="entry name" value="chap_CCT_gamma"/>
    <property type="match status" value="1"/>
</dbReference>
<dbReference type="OrthoDB" id="10248520at2759"/>
<evidence type="ECO:0000313" key="10">
    <source>
        <dbReference type="EMBL" id="CCI10313.1"/>
    </source>
</evidence>
<dbReference type="GO" id="GO:0016887">
    <property type="term" value="F:ATP hydrolysis activity"/>
    <property type="evidence" value="ECO:0007669"/>
    <property type="project" value="InterPro"/>
</dbReference>
<evidence type="ECO:0000256" key="7">
    <source>
        <dbReference type="ARBA" id="ARBA00023186"/>
    </source>
</evidence>
<name>A0A024FT94_9STRA</name>
<dbReference type="PROSITE" id="PS00995">
    <property type="entry name" value="TCP1_3"/>
    <property type="match status" value="1"/>
</dbReference>
<dbReference type="Gene3D" id="3.30.260.10">
    <property type="entry name" value="TCP-1-like chaperonin intermediate domain"/>
    <property type="match status" value="1"/>
</dbReference>
<dbReference type="InterPro" id="IPR012719">
    <property type="entry name" value="Chap_CCT_gamma"/>
</dbReference>
<comment type="caution">
    <text evidence="10">The sequence shown here is derived from an EMBL/GenBank/DDBJ whole genome shotgun (WGS) entry which is preliminary data.</text>
</comment>
<evidence type="ECO:0000256" key="6">
    <source>
        <dbReference type="ARBA" id="ARBA00022840"/>
    </source>
</evidence>
<dbReference type="FunCoup" id="A0A024FT94">
    <property type="interactions" value="713"/>
</dbReference>
<dbReference type="GO" id="GO:0051082">
    <property type="term" value="F:unfolded protein binding"/>
    <property type="evidence" value="ECO:0007669"/>
    <property type="project" value="InterPro"/>
</dbReference>
<evidence type="ECO:0000313" key="11">
    <source>
        <dbReference type="Proteomes" id="UP000053237"/>
    </source>
</evidence>
<keyword evidence="6 8" id="KW-0067">ATP-binding</keyword>
<dbReference type="FunFam" id="3.50.7.10:FF:000005">
    <property type="entry name" value="T-complex protein 1 subunit gamma"/>
    <property type="match status" value="1"/>
</dbReference>
<dbReference type="GO" id="GO:0005524">
    <property type="term" value="F:ATP binding"/>
    <property type="evidence" value="ECO:0007669"/>
    <property type="project" value="UniProtKB-KW"/>
</dbReference>
<dbReference type="SUPFAM" id="SSF48592">
    <property type="entry name" value="GroEL equatorial domain-like"/>
    <property type="match status" value="1"/>
</dbReference>
<dbReference type="PRINTS" id="PR00304">
    <property type="entry name" value="TCOMPLEXTCP1"/>
</dbReference>
<dbReference type="InterPro" id="IPR027413">
    <property type="entry name" value="GROEL-like_equatorial_sf"/>
</dbReference>
<dbReference type="Proteomes" id="UP000053237">
    <property type="component" value="Unassembled WGS sequence"/>
</dbReference>
<evidence type="ECO:0000256" key="5">
    <source>
        <dbReference type="ARBA" id="ARBA00022741"/>
    </source>
</evidence>
<dbReference type="InterPro" id="IPR017998">
    <property type="entry name" value="Chaperone_TCP-1"/>
</dbReference>
<accession>A0A024FT94</accession>
<dbReference type="InterPro" id="IPR027409">
    <property type="entry name" value="GroEL-like_apical_dom_sf"/>
</dbReference>